<proteinExistence type="predicted"/>
<organism evidence="1">
    <name type="scientific">uncultured Caudovirales phage</name>
    <dbReference type="NCBI Taxonomy" id="2100421"/>
    <lineage>
        <taxon>Viruses</taxon>
        <taxon>Duplodnaviria</taxon>
        <taxon>Heunggongvirae</taxon>
        <taxon>Uroviricota</taxon>
        <taxon>Caudoviricetes</taxon>
        <taxon>Peduoviridae</taxon>
        <taxon>Maltschvirus</taxon>
        <taxon>Maltschvirus maltsch</taxon>
    </lineage>
</organism>
<evidence type="ECO:0000313" key="1">
    <source>
        <dbReference type="EMBL" id="CAB4123675.1"/>
    </source>
</evidence>
<gene>
    <name evidence="1" type="ORF">UFOVP45_5</name>
</gene>
<name>A0A6J5KR15_9CAUD</name>
<dbReference type="EMBL" id="LR796175">
    <property type="protein sequence ID" value="CAB4123675.1"/>
    <property type="molecule type" value="Genomic_DNA"/>
</dbReference>
<accession>A0A6J5KR15</accession>
<protein>
    <submittedName>
        <fullName evidence="1">Uncharacterized protein</fullName>
    </submittedName>
</protein>
<reference evidence="1" key="1">
    <citation type="submission" date="2020-04" db="EMBL/GenBank/DDBJ databases">
        <authorList>
            <person name="Chiriac C."/>
            <person name="Salcher M."/>
            <person name="Ghai R."/>
            <person name="Kavagutti S V."/>
        </authorList>
    </citation>
    <scope>NUCLEOTIDE SEQUENCE</scope>
</reference>
<sequence>MIPRKLLAPNGRSGKLLSAFSAAEAPNVKYPKSIERPSVIVYKQRGRTMDGGNGGGRIISK</sequence>